<evidence type="ECO:0000256" key="5">
    <source>
        <dbReference type="ARBA" id="ARBA00023136"/>
    </source>
</evidence>
<dbReference type="InterPro" id="IPR005538">
    <property type="entry name" value="LrgA/CidA"/>
</dbReference>
<keyword evidence="11" id="KW-1185">Reference proteome</keyword>
<dbReference type="RefSeq" id="WP_042488464.1">
    <property type="nucleotide sequence ID" value="NZ_CBCRWT010000011.1"/>
</dbReference>
<reference evidence="10 11" key="1">
    <citation type="submission" date="2018-01" db="EMBL/GenBank/DDBJ databases">
        <title>Draft genome sequences of six Vibrio diazotrophicus strains isolated from deep-sea sediments of the Baltic Sea.</title>
        <authorList>
            <person name="Castillo D."/>
            <person name="Vandieken V."/>
            <person name="Chiang O."/>
            <person name="Middelboe M."/>
        </authorList>
    </citation>
    <scope>NUCLEOTIDE SEQUENCE [LARGE SCALE GENOMIC DNA]</scope>
    <source>
        <strain evidence="8 10">60.27F</strain>
        <strain evidence="7 11">65.10M</strain>
    </source>
</reference>
<sequence length="121" mass="13015">MAQTALKYLVSMGMIFLCLLAGNNLQSWLGISIPGSIIGMLILFGLMSSGLLPSSWVKPSASLFIRYMVLLFIPTSVGLMVHFDILVNNIWSILASAIGGTTLVLVILAFSLDRILKKGGK</sequence>
<keyword evidence="2" id="KW-1003">Cell membrane</keyword>
<feature type="transmembrane region" description="Helical" evidence="6">
    <location>
        <begin position="64"/>
        <end position="83"/>
    </location>
</feature>
<dbReference type="GO" id="GO:0005886">
    <property type="term" value="C:plasma membrane"/>
    <property type="evidence" value="ECO:0007669"/>
    <property type="project" value="UniProtKB-SubCell"/>
</dbReference>
<evidence type="ECO:0000313" key="11">
    <source>
        <dbReference type="Proteomes" id="UP000236547"/>
    </source>
</evidence>
<comment type="caution">
    <text evidence="8">The sequence shown here is derived from an EMBL/GenBank/DDBJ whole genome shotgun (WGS) entry which is preliminary data.</text>
</comment>
<gene>
    <name evidence="8" type="ORF">C1N32_19775</name>
    <name evidence="7" type="ORF">C1O25_16010</name>
    <name evidence="9" type="ORF">DET48_11785</name>
</gene>
<dbReference type="OrthoDB" id="385012at2"/>
<accession>A0A2J8HU92</accession>
<dbReference type="AlphaFoldDB" id="A0A2J8HU92"/>
<dbReference type="EMBL" id="POSK01000019">
    <property type="protein sequence ID" value="PNI01761.1"/>
    <property type="molecule type" value="Genomic_DNA"/>
</dbReference>
<evidence type="ECO:0000256" key="3">
    <source>
        <dbReference type="ARBA" id="ARBA00022692"/>
    </source>
</evidence>
<evidence type="ECO:0000313" key="10">
    <source>
        <dbReference type="Proteomes" id="UP000236449"/>
    </source>
</evidence>
<dbReference type="Proteomes" id="UP000248729">
    <property type="component" value="Unassembled WGS sequence"/>
</dbReference>
<dbReference type="EMBL" id="POSM01000026">
    <property type="protein sequence ID" value="PNH99568.1"/>
    <property type="molecule type" value="Genomic_DNA"/>
</dbReference>
<keyword evidence="3 6" id="KW-0812">Transmembrane</keyword>
<keyword evidence="5 6" id="KW-0472">Membrane</keyword>
<evidence type="ECO:0000313" key="12">
    <source>
        <dbReference type="Proteomes" id="UP000248729"/>
    </source>
</evidence>
<evidence type="ECO:0000313" key="7">
    <source>
        <dbReference type="EMBL" id="PNH99568.1"/>
    </source>
</evidence>
<evidence type="ECO:0000313" key="9">
    <source>
        <dbReference type="EMBL" id="RAS61549.1"/>
    </source>
</evidence>
<keyword evidence="4 6" id="KW-1133">Transmembrane helix</keyword>
<evidence type="ECO:0000256" key="6">
    <source>
        <dbReference type="SAM" id="Phobius"/>
    </source>
</evidence>
<reference evidence="9 12" key="2">
    <citation type="submission" date="2018-06" db="EMBL/GenBank/DDBJ databases">
        <title>Freshwater and sediment microbial communities from various areas in North America, analyzing microbe dynamics in response to fracking.</title>
        <authorList>
            <person name="Lamendella R."/>
        </authorList>
    </citation>
    <scope>NUCLEOTIDE SEQUENCE [LARGE SCALE GENOMIC DNA]</scope>
    <source>
        <strain evidence="9 12">99A</strain>
    </source>
</reference>
<dbReference type="Proteomes" id="UP000236547">
    <property type="component" value="Unassembled WGS sequence"/>
</dbReference>
<dbReference type="PANTHER" id="PTHR33931:SF5">
    <property type="entry name" value="UPF0299 MEMBRANE PROTEIN YOHJ"/>
    <property type="match status" value="1"/>
</dbReference>
<proteinExistence type="predicted"/>
<evidence type="ECO:0000313" key="8">
    <source>
        <dbReference type="EMBL" id="PNI01761.1"/>
    </source>
</evidence>
<evidence type="ECO:0000256" key="4">
    <source>
        <dbReference type="ARBA" id="ARBA00022989"/>
    </source>
</evidence>
<feature type="transmembrane region" description="Helical" evidence="6">
    <location>
        <begin position="5"/>
        <end position="22"/>
    </location>
</feature>
<dbReference type="GeneID" id="94024367"/>
<protein>
    <submittedName>
        <fullName evidence="9">Holin-like protein</fullName>
    </submittedName>
</protein>
<feature type="transmembrane region" description="Helical" evidence="6">
    <location>
        <begin position="28"/>
        <end position="52"/>
    </location>
</feature>
<dbReference type="EMBL" id="QLTR01000017">
    <property type="protein sequence ID" value="RAS61549.1"/>
    <property type="molecule type" value="Genomic_DNA"/>
</dbReference>
<organism evidence="8 10">
    <name type="scientific">Vibrio diazotrophicus</name>
    <dbReference type="NCBI Taxonomy" id="685"/>
    <lineage>
        <taxon>Bacteria</taxon>
        <taxon>Pseudomonadati</taxon>
        <taxon>Pseudomonadota</taxon>
        <taxon>Gammaproteobacteria</taxon>
        <taxon>Vibrionales</taxon>
        <taxon>Vibrionaceae</taxon>
        <taxon>Vibrio</taxon>
    </lineage>
</organism>
<evidence type="ECO:0000256" key="1">
    <source>
        <dbReference type="ARBA" id="ARBA00004651"/>
    </source>
</evidence>
<name>A0A2J8HU92_VIBDI</name>
<dbReference type="Pfam" id="PF03788">
    <property type="entry name" value="LrgA"/>
    <property type="match status" value="1"/>
</dbReference>
<comment type="subcellular location">
    <subcellularLocation>
        <location evidence="1">Cell membrane</location>
        <topology evidence="1">Multi-pass membrane protein</topology>
    </subcellularLocation>
</comment>
<feature type="transmembrane region" description="Helical" evidence="6">
    <location>
        <begin position="89"/>
        <end position="112"/>
    </location>
</feature>
<dbReference type="Proteomes" id="UP000236449">
    <property type="component" value="Unassembled WGS sequence"/>
</dbReference>
<dbReference type="PANTHER" id="PTHR33931">
    <property type="entry name" value="HOLIN-LIKE PROTEIN CIDA-RELATED"/>
    <property type="match status" value="1"/>
</dbReference>
<evidence type="ECO:0000256" key="2">
    <source>
        <dbReference type="ARBA" id="ARBA00022475"/>
    </source>
</evidence>